<dbReference type="Proteomes" id="UP000887566">
    <property type="component" value="Unplaced"/>
</dbReference>
<reference evidence="8" key="1">
    <citation type="submission" date="2022-11" db="UniProtKB">
        <authorList>
            <consortium name="WormBaseParasite"/>
        </authorList>
    </citation>
    <scope>IDENTIFICATION</scope>
</reference>
<dbReference type="Gene3D" id="1.20.120.1760">
    <property type="match status" value="1"/>
</dbReference>
<feature type="transmembrane region" description="Helical" evidence="6">
    <location>
        <begin position="55"/>
        <end position="75"/>
    </location>
</feature>
<comment type="subcellular location">
    <subcellularLocation>
        <location evidence="1">Membrane</location>
    </subcellularLocation>
</comment>
<dbReference type="PANTHER" id="PTHR10414">
    <property type="entry name" value="ETHANOLAMINEPHOSPHOTRANSFERASE"/>
    <property type="match status" value="1"/>
</dbReference>
<sequence length="390" mass="43582">MGIFDYHYLSEGQVKGFDNYKYSCIDNSPIAVYISHPFWNWLVKFYPEWLAPNTLTLGGFSLVLGSLFLVSAFDYDMNANSSGGQHIPNWIWLVCAICTLLGHTMDGTDGKQARRTGASGPTGELFDHGLDSWATVPFTITLFSIFGRSDFSISALRLLCILISVQLVFIVTHWEKYNTGVLFLSWGYDASQYGLTFFYLATYALGFETWKFNVFGNLAFAEVFEIGFYACCFGSLVMSLVNIHKAYVIEKTGRQSSLYEGILPMVPATLLFATSIVWGAMSPTKVIDRDPHMFLWTMGVVFSNIACRLIIAQMSHTRTETINALLVAYMAVTGLAVMGVLGSAELNVLRLLAVVVTVAHVHYGICVVRQMCAHFNILAFSLDYLKQRRE</sequence>
<organism evidence="7 8">
    <name type="scientific">Plectus sambesii</name>
    <dbReference type="NCBI Taxonomy" id="2011161"/>
    <lineage>
        <taxon>Eukaryota</taxon>
        <taxon>Metazoa</taxon>
        <taxon>Ecdysozoa</taxon>
        <taxon>Nematoda</taxon>
        <taxon>Chromadorea</taxon>
        <taxon>Plectida</taxon>
        <taxon>Plectina</taxon>
        <taxon>Plectoidea</taxon>
        <taxon>Plectidae</taxon>
        <taxon>Plectus</taxon>
    </lineage>
</organism>
<dbReference type="PANTHER" id="PTHR10414:SF71">
    <property type="entry name" value="FI05338P"/>
    <property type="match status" value="1"/>
</dbReference>
<keyword evidence="6" id="KW-1133">Transmembrane helix</keyword>
<evidence type="ECO:0000256" key="4">
    <source>
        <dbReference type="ARBA" id="ARBA00023136"/>
    </source>
</evidence>
<feature type="transmembrane region" description="Helical" evidence="6">
    <location>
        <begin position="151"/>
        <end position="171"/>
    </location>
</feature>
<protein>
    <submittedName>
        <fullName evidence="8">Ethanolaminephosphotransferase</fullName>
    </submittedName>
</protein>
<dbReference type="WBParaSite" id="PSAMB.scaffold1945size26508.g15658.t1">
    <property type="protein sequence ID" value="PSAMB.scaffold1945size26508.g15658.t1"/>
    <property type="gene ID" value="PSAMB.scaffold1945size26508.g15658"/>
</dbReference>
<feature type="transmembrane region" description="Helical" evidence="6">
    <location>
        <begin position="183"/>
        <end position="206"/>
    </location>
</feature>
<proteinExistence type="inferred from homology"/>
<keyword evidence="3 5" id="KW-0808">Transferase</keyword>
<dbReference type="PROSITE" id="PS00379">
    <property type="entry name" value="CDP_ALCOHOL_P_TRANSF"/>
    <property type="match status" value="1"/>
</dbReference>
<feature type="transmembrane region" description="Helical" evidence="6">
    <location>
        <begin position="323"/>
        <end position="342"/>
    </location>
</feature>
<evidence type="ECO:0000256" key="2">
    <source>
        <dbReference type="ARBA" id="ARBA00010441"/>
    </source>
</evidence>
<feature type="transmembrane region" description="Helical" evidence="6">
    <location>
        <begin position="226"/>
        <end position="249"/>
    </location>
</feature>
<evidence type="ECO:0000256" key="1">
    <source>
        <dbReference type="ARBA" id="ARBA00004370"/>
    </source>
</evidence>
<feature type="transmembrane region" description="Helical" evidence="6">
    <location>
        <begin position="261"/>
        <end position="281"/>
    </location>
</feature>
<evidence type="ECO:0000256" key="3">
    <source>
        <dbReference type="ARBA" id="ARBA00022679"/>
    </source>
</evidence>
<comment type="similarity">
    <text evidence="2 5">Belongs to the CDP-alcohol phosphatidyltransferase class-I family.</text>
</comment>
<keyword evidence="4 6" id="KW-0472">Membrane</keyword>
<evidence type="ECO:0000256" key="5">
    <source>
        <dbReference type="RuleBase" id="RU003750"/>
    </source>
</evidence>
<dbReference type="InterPro" id="IPR048254">
    <property type="entry name" value="CDP_ALCOHOL_P_TRANSF_CS"/>
</dbReference>
<evidence type="ECO:0000313" key="8">
    <source>
        <dbReference type="WBParaSite" id="PSAMB.scaffold1945size26508.g15658.t1"/>
    </source>
</evidence>
<dbReference type="InterPro" id="IPR043130">
    <property type="entry name" value="CDP-OH_PTrfase_TM_dom"/>
</dbReference>
<dbReference type="GO" id="GO:0005789">
    <property type="term" value="C:endoplasmic reticulum membrane"/>
    <property type="evidence" value="ECO:0007669"/>
    <property type="project" value="TreeGrafter"/>
</dbReference>
<dbReference type="GO" id="GO:0004307">
    <property type="term" value="F:ethanolaminephosphotransferase activity"/>
    <property type="evidence" value="ECO:0007669"/>
    <property type="project" value="TreeGrafter"/>
</dbReference>
<feature type="transmembrane region" description="Helical" evidence="6">
    <location>
        <begin position="293"/>
        <end position="311"/>
    </location>
</feature>
<dbReference type="InterPro" id="IPR000462">
    <property type="entry name" value="CDP-OH_P_trans"/>
</dbReference>
<evidence type="ECO:0000313" key="7">
    <source>
        <dbReference type="Proteomes" id="UP000887566"/>
    </source>
</evidence>
<feature type="transmembrane region" description="Helical" evidence="6">
    <location>
        <begin position="87"/>
        <end position="105"/>
    </location>
</feature>
<evidence type="ECO:0000256" key="6">
    <source>
        <dbReference type="SAM" id="Phobius"/>
    </source>
</evidence>
<dbReference type="AlphaFoldDB" id="A0A914VGP8"/>
<accession>A0A914VGP8</accession>
<dbReference type="InterPro" id="IPR014472">
    <property type="entry name" value="CHOPT"/>
</dbReference>
<feature type="transmembrane region" description="Helical" evidence="6">
    <location>
        <begin position="348"/>
        <end position="368"/>
    </location>
</feature>
<dbReference type="FunFam" id="1.20.120.1760:FF:000016">
    <property type="entry name" value="ethanolaminephosphotransferase 1"/>
    <property type="match status" value="1"/>
</dbReference>
<dbReference type="GO" id="GO:0005794">
    <property type="term" value="C:Golgi apparatus"/>
    <property type="evidence" value="ECO:0007669"/>
    <property type="project" value="TreeGrafter"/>
</dbReference>
<keyword evidence="6" id="KW-0812">Transmembrane</keyword>
<name>A0A914VGP8_9BILA</name>
<dbReference type="Pfam" id="PF01066">
    <property type="entry name" value="CDP-OH_P_transf"/>
    <property type="match status" value="1"/>
</dbReference>
<dbReference type="PIRSF" id="PIRSF015665">
    <property type="entry name" value="CHOPT"/>
    <property type="match status" value="1"/>
</dbReference>
<dbReference type="GO" id="GO:0006646">
    <property type="term" value="P:phosphatidylethanolamine biosynthetic process"/>
    <property type="evidence" value="ECO:0007669"/>
    <property type="project" value="TreeGrafter"/>
</dbReference>
<keyword evidence="7" id="KW-1185">Reference proteome</keyword>